<proteinExistence type="predicted"/>
<sequence>MSVHDHHPRTQSLSTESRLDADPDPPPHPSSTPVPSADILEGSPHGILIASAREGGTALYANARLEEMFRTPVPMEPGGLAAASQALFDRNGEAMEFAESPLGVALLQRRPARAEVQYRVPGQEPLTLDITASPLDCAHRADQVAVVYLHDISHQHHAAGALDEANRRLAQQLEDITWVHALTERLTDHDSVDETLSRVLSEGARLLQADMGVARLLNEELRTMETRATYGIEPSARAEELISSVGDKGELVDAAARAGGWLVYEDVLTDPAAAGALRELGRETGFRSVYLLALRSASGRKLGALAWAFRRPGRPTSRQRQLATTYCRFAGQIVENNRLYERERRIASTLQQSMLAQELPHIEGVQIAACSLPGAQGMQAGGDWYDVLALPDGKAGLALGDVMGKGLRAATAMGQMRTALRSYALVEGEDPVAVLTDLNALTADMELTDLATVLYMTVDPAQRRATVASAGHCPPLLVDHAGAAFVRAGQGVPMGVMDEWQAEAGEVELPQGALLVLYTDGLVERRGEELGTGLERLRQAALSAPAEVGELCGHLVEQCLDEGANPDDVAILALRMG</sequence>
<dbReference type="Proteomes" id="UP001432251">
    <property type="component" value="Chromosome"/>
</dbReference>
<organism evidence="1 2">
    <name type="scientific">Streptomyces citrinus</name>
    <dbReference type="NCBI Taxonomy" id="3118173"/>
    <lineage>
        <taxon>Bacteria</taxon>
        <taxon>Bacillati</taxon>
        <taxon>Actinomycetota</taxon>
        <taxon>Actinomycetes</taxon>
        <taxon>Kitasatosporales</taxon>
        <taxon>Streptomycetaceae</taxon>
        <taxon>Streptomyces</taxon>
    </lineage>
</organism>
<name>A0ACD5ABR6_9ACTN</name>
<evidence type="ECO:0000313" key="1">
    <source>
        <dbReference type="EMBL" id="WWQ64574.1"/>
    </source>
</evidence>
<protein>
    <submittedName>
        <fullName evidence="1">GAF domain-containing SpoIIE family protein phosphatase</fullName>
    </submittedName>
</protein>
<accession>A0ACD5ABR6</accession>
<dbReference type="EMBL" id="CP146022">
    <property type="protein sequence ID" value="WWQ64574.1"/>
    <property type="molecule type" value="Genomic_DNA"/>
</dbReference>
<evidence type="ECO:0000313" key="2">
    <source>
        <dbReference type="Proteomes" id="UP001432251"/>
    </source>
</evidence>
<gene>
    <name evidence="1" type="ORF">V2W30_15305</name>
</gene>
<reference evidence="1" key="1">
    <citation type="journal article" date="2025" name="Int. J. Syst. Evol. Microbiol.">
        <title>Streptomyces citrinus sp. nov., with yellow diffusible pigment.</title>
        <authorList>
            <person name="He Y."/>
            <person name="Yang E."/>
            <person name="Xu J."/>
            <person name="Sun Y."/>
            <person name="Sun L."/>
        </authorList>
    </citation>
    <scope>NUCLEOTIDE SEQUENCE</scope>
    <source>
        <strain evidence="1">Q6</strain>
    </source>
</reference>
<keyword evidence="2" id="KW-1185">Reference proteome</keyword>